<dbReference type="AlphaFoldDB" id="A0A7J9MIB9"/>
<name>A0A7J9MIB9_GOSSC</name>
<dbReference type="InterPro" id="IPR033344">
    <property type="entry name" value="CURT1"/>
</dbReference>
<dbReference type="PANTHER" id="PTHR33222">
    <property type="match status" value="1"/>
</dbReference>
<dbReference type="PANTHER" id="PTHR33222:SF2">
    <property type="entry name" value="PROTEIN CURVATURE THYLAKOID 1D, CHLOROPLASTIC"/>
    <property type="match status" value="1"/>
</dbReference>
<sequence>MEPLTTSLTHSISTLPPIRFSASAPCLPPPQLSVSTARHLRSRVLRFSNLLPKATTSEEASSTSPNRYFGEDRDRVVTVEEVPAVGNNNVFNEKLPLEEPKVESAADEDSQMFDFLEKLNIKFLLISFLVVLADDFSCLSVSLSWFLWLVTYHFYRFLIDSDDSIGNYLQLDSGDGYSIILYGTGALFALWLASSLVGAIDSIPLFPKLMEVVGLGYTVWFSSRYLLFKKSREELGTKIEELKQQVLGSEDD</sequence>
<proteinExistence type="predicted"/>
<keyword evidence="5" id="KW-1185">Reference proteome</keyword>
<evidence type="ECO:0000313" key="4">
    <source>
        <dbReference type="EMBL" id="MBA0870694.1"/>
    </source>
</evidence>
<reference evidence="4 5" key="1">
    <citation type="journal article" date="2019" name="Genome Biol. Evol.">
        <title>Insights into the evolution of the New World diploid cottons (Gossypium, subgenus Houzingenia) based on genome sequencing.</title>
        <authorList>
            <person name="Grover C.E."/>
            <person name="Arick M.A. 2nd"/>
            <person name="Thrash A."/>
            <person name="Conover J.L."/>
            <person name="Sanders W.S."/>
            <person name="Peterson D.G."/>
            <person name="Frelichowski J.E."/>
            <person name="Scheffler J.A."/>
            <person name="Scheffler B.E."/>
            <person name="Wendel J.F."/>
        </authorList>
    </citation>
    <scope>NUCLEOTIDE SEQUENCE [LARGE SCALE GENOMIC DNA]</scope>
    <source>
        <strain evidence="4">1</strain>
        <tissue evidence="4">Leaf</tissue>
    </source>
</reference>
<dbReference type="InterPro" id="IPR025564">
    <property type="entry name" value="CAAD_dom"/>
</dbReference>
<feature type="transmembrane region" description="Helical" evidence="2">
    <location>
        <begin position="179"/>
        <end position="200"/>
    </location>
</feature>
<dbReference type="Pfam" id="PF14159">
    <property type="entry name" value="CAAD"/>
    <property type="match status" value="1"/>
</dbReference>
<evidence type="ECO:0000256" key="1">
    <source>
        <dbReference type="ARBA" id="ARBA00004141"/>
    </source>
</evidence>
<feature type="transmembrane region" description="Helical" evidence="2">
    <location>
        <begin position="123"/>
        <end position="148"/>
    </location>
</feature>
<organism evidence="4 5">
    <name type="scientific">Gossypium schwendimanii</name>
    <name type="common">Cotton</name>
    <dbReference type="NCBI Taxonomy" id="34291"/>
    <lineage>
        <taxon>Eukaryota</taxon>
        <taxon>Viridiplantae</taxon>
        <taxon>Streptophyta</taxon>
        <taxon>Embryophyta</taxon>
        <taxon>Tracheophyta</taxon>
        <taxon>Spermatophyta</taxon>
        <taxon>Magnoliopsida</taxon>
        <taxon>eudicotyledons</taxon>
        <taxon>Gunneridae</taxon>
        <taxon>Pentapetalae</taxon>
        <taxon>rosids</taxon>
        <taxon>malvids</taxon>
        <taxon>Malvales</taxon>
        <taxon>Malvaceae</taxon>
        <taxon>Malvoideae</taxon>
        <taxon>Gossypium</taxon>
    </lineage>
</organism>
<dbReference type="GO" id="GO:0009535">
    <property type="term" value="C:chloroplast thylakoid membrane"/>
    <property type="evidence" value="ECO:0007669"/>
    <property type="project" value="TreeGrafter"/>
</dbReference>
<evidence type="ECO:0000259" key="3">
    <source>
        <dbReference type="Pfam" id="PF14159"/>
    </source>
</evidence>
<evidence type="ECO:0000256" key="2">
    <source>
        <dbReference type="SAM" id="Phobius"/>
    </source>
</evidence>
<protein>
    <recommendedName>
        <fullName evidence="3">Cyanobacterial aminoacyl-tRNA synthetase CAAD domain-containing protein</fullName>
    </recommendedName>
</protein>
<keyword evidence="2" id="KW-1133">Transmembrane helix</keyword>
<evidence type="ECO:0000313" key="5">
    <source>
        <dbReference type="Proteomes" id="UP000593576"/>
    </source>
</evidence>
<keyword evidence="2" id="KW-0472">Membrane</keyword>
<comment type="subcellular location">
    <subcellularLocation>
        <location evidence="1">Membrane</location>
        <topology evidence="1">Multi-pass membrane protein</topology>
    </subcellularLocation>
</comment>
<feature type="domain" description="Cyanobacterial aminoacyl-tRNA synthetase CAAD" evidence="3">
    <location>
        <begin position="175"/>
        <end position="248"/>
    </location>
</feature>
<comment type="caution">
    <text evidence="4">The sequence shown here is derived from an EMBL/GenBank/DDBJ whole genome shotgun (WGS) entry which is preliminary data.</text>
</comment>
<gene>
    <name evidence="4" type="ORF">Goshw_016071</name>
</gene>
<dbReference type="OrthoDB" id="2014299at2759"/>
<dbReference type="EMBL" id="JABFAF010000011">
    <property type="protein sequence ID" value="MBA0870694.1"/>
    <property type="molecule type" value="Genomic_DNA"/>
</dbReference>
<keyword evidence="2" id="KW-0812">Transmembrane</keyword>
<dbReference type="Proteomes" id="UP000593576">
    <property type="component" value="Unassembled WGS sequence"/>
</dbReference>
<accession>A0A7J9MIB9</accession>